<proteinExistence type="predicted"/>
<dbReference type="EMBL" id="UZAU01000647">
    <property type="status" value="NOT_ANNOTATED_CDS"/>
    <property type="molecule type" value="Genomic_DNA"/>
</dbReference>
<dbReference type="Proteomes" id="UP000596661">
    <property type="component" value="Chromosome 7"/>
</dbReference>
<reference evidence="1" key="1">
    <citation type="submission" date="2018-11" db="EMBL/GenBank/DDBJ databases">
        <authorList>
            <person name="Grassa J C."/>
        </authorList>
    </citation>
    <scope>NUCLEOTIDE SEQUENCE [LARGE SCALE GENOMIC DNA]</scope>
</reference>
<evidence type="ECO:0000313" key="1">
    <source>
        <dbReference type="EnsemblPlants" id="cds.evm.model.07.757"/>
    </source>
</evidence>
<evidence type="ECO:0000313" key="2">
    <source>
        <dbReference type="Proteomes" id="UP000596661"/>
    </source>
</evidence>
<dbReference type="Gramene" id="evm.model.07.757">
    <property type="protein sequence ID" value="cds.evm.model.07.757"/>
    <property type="gene ID" value="evm.TU.07.757"/>
</dbReference>
<reference evidence="1" key="2">
    <citation type="submission" date="2021-03" db="UniProtKB">
        <authorList>
            <consortium name="EnsemblPlants"/>
        </authorList>
    </citation>
    <scope>IDENTIFICATION</scope>
</reference>
<dbReference type="AlphaFoldDB" id="A0A803Q6A6"/>
<keyword evidence="2" id="KW-1185">Reference proteome</keyword>
<name>A0A803Q6A6_CANSA</name>
<organism evidence="1 2">
    <name type="scientific">Cannabis sativa</name>
    <name type="common">Hemp</name>
    <name type="synonym">Marijuana</name>
    <dbReference type="NCBI Taxonomy" id="3483"/>
    <lineage>
        <taxon>Eukaryota</taxon>
        <taxon>Viridiplantae</taxon>
        <taxon>Streptophyta</taxon>
        <taxon>Embryophyta</taxon>
        <taxon>Tracheophyta</taxon>
        <taxon>Spermatophyta</taxon>
        <taxon>Magnoliopsida</taxon>
        <taxon>eudicotyledons</taxon>
        <taxon>Gunneridae</taxon>
        <taxon>Pentapetalae</taxon>
        <taxon>rosids</taxon>
        <taxon>fabids</taxon>
        <taxon>Rosales</taxon>
        <taxon>Cannabaceae</taxon>
        <taxon>Cannabis</taxon>
    </lineage>
</organism>
<protein>
    <submittedName>
        <fullName evidence="1">Uncharacterized protein</fullName>
    </submittedName>
</protein>
<accession>A0A803Q6A6</accession>
<dbReference type="EnsemblPlants" id="evm.model.07.757">
    <property type="protein sequence ID" value="cds.evm.model.07.757"/>
    <property type="gene ID" value="evm.TU.07.757"/>
</dbReference>
<sequence>MLEVSAEIDIDLVNDLRGPPQVDKESRRKVGMVLDESGGKVGVVSIRESNKTKTQTCTRIPLRQPLSSIEEYPEAVNKVSAAANGIF</sequence>